<dbReference type="Pfam" id="PF20078">
    <property type="entry name" value="DUF6473"/>
    <property type="match status" value="1"/>
</dbReference>
<evidence type="ECO:0000313" key="3">
    <source>
        <dbReference type="Proteomes" id="UP000001353"/>
    </source>
</evidence>
<feature type="domain" description="DUF6473" evidence="1">
    <location>
        <begin position="1"/>
        <end position="276"/>
    </location>
</feature>
<evidence type="ECO:0000313" key="2">
    <source>
        <dbReference type="EMBL" id="AEI95341.1"/>
    </source>
</evidence>
<organism evidence="2 3">
    <name type="scientific">Roseobacter litoralis (strain ATCC 49566 / DSM 6996 / JCM 21268 / NBRC 15278 / OCh 149)</name>
    <dbReference type="NCBI Taxonomy" id="391595"/>
    <lineage>
        <taxon>Bacteria</taxon>
        <taxon>Pseudomonadati</taxon>
        <taxon>Pseudomonadota</taxon>
        <taxon>Alphaproteobacteria</taxon>
        <taxon>Rhodobacterales</taxon>
        <taxon>Roseobacteraceae</taxon>
        <taxon>Roseobacter</taxon>
    </lineage>
</organism>
<sequence length="278" mass="30604">MTYEVLGAGALNYEPCRYGESRILFRGPQRRLDVPYVAFIGGTETYGKFINAPFPAIIENQIGITCLNLGVSNAGIDAFLNDCFVLNAANGAQATVMQIIGAQNLSNRFYTVHPRRNDRFLKASALLASIYPEVDFSEFHFNRHMLGMLHKVSHERFELVLDEIQAAWTARMKLMLRRITGRTVLLWFADHTPPAGNALFCDLAQASEPLFVTREMIDELTAHATSFVEVTASAQAQAAGTKGMSFSEMEALAAGKVLGPQAHGEVAERLSGVLDNFL</sequence>
<protein>
    <recommendedName>
        <fullName evidence="1">DUF6473 domain-containing protein</fullName>
    </recommendedName>
</protein>
<reference evidence="2 3" key="1">
    <citation type="journal article" date="2011" name="BMC Genomics">
        <title>Comparative genome analysis and genome-guided physiological analysis of Roseobacter litoralis.</title>
        <authorList>
            <person name="Kalhoefer D."/>
            <person name="Thole S."/>
            <person name="Voget S."/>
            <person name="Lehmann R."/>
            <person name="Liesegang H."/>
            <person name="Wollher A."/>
            <person name="Daniel R."/>
            <person name="Simon M."/>
            <person name="Brinkhoff T."/>
        </authorList>
    </citation>
    <scope>NUCLEOTIDE SEQUENCE [LARGE SCALE GENOMIC DNA]</scope>
    <source>
        <strain evidence="3">ATCC 49566 / DSM 6996 / JCM 21268 / NBRC 15278 / OCh 149</strain>
    </source>
</reference>
<dbReference type="RefSeq" id="WP_013963237.1">
    <property type="nucleotide sequence ID" value="NC_015730.1"/>
</dbReference>
<proteinExistence type="predicted"/>
<accession>F7ZLU7</accession>
<gene>
    <name evidence="2" type="ordered locus">RLO149_c034000</name>
</gene>
<dbReference type="KEGG" id="rli:RLO149_c034000"/>
<dbReference type="EMBL" id="CP002623">
    <property type="protein sequence ID" value="AEI95341.1"/>
    <property type="molecule type" value="Genomic_DNA"/>
</dbReference>
<dbReference type="AlphaFoldDB" id="F7ZLU7"/>
<dbReference type="InterPro" id="IPR045524">
    <property type="entry name" value="DUF6473"/>
</dbReference>
<dbReference type="eggNOG" id="ENOG502Z950">
    <property type="taxonomic scope" value="Bacteria"/>
</dbReference>
<keyword evidence="3" id="KW-1185">Reference proteome</keyword>
<dbReference type="Proteomes" id="UP000001353">
    <property type="component" value="Chromosome"/>
</dbReference>
<dbReference type="STRING" id="391595.RLO149_c034000"/>
<dbReference type="HOGENOM" id="CLU_088208_0_0_5"/>
<dbReference type="OrthoDB" id="7838347at2"/>
<name>F7ZLU7_ROSLO</name>
<evidence type="ECO:0000259" key="1">
    <source>
        <dbReference type="Pfam" id="PF20078"/>
    </source>
</evidence>